<sequence>MLKKELETIKKRIKEVVASLSSKEEIQTFIQKKHSNIQRLLDKLLTEINPNTFDELYEHCNNCCEIKGLKLTYQYLEKLIYYLETDHYPYLDKKEKASNKIILDTRKKIEQQYKQICSYYNQSQHDTKVVKLIIDSLSKIIETQLYHTVTYDELNYAIEFITKLLHLVKNKENLTFLITHLLLLNFNSFDFFDYYTDTIIKELEIQSSEIEQIKLLYKYLKSTNQKQLQIQSKLVQNLPSTKEQIVAWIEEEIHYLNQKRILESYQLAKPENQEVNDKILTGLSVPQLSYFFGLLIQSGIIQPPTQRAVFKFISNHFKTKMTNSISADSLNSKFYNVETTTKNAVREKIIELLNFTKL</sequence>
<proteinExistence type="predicted"/>
<reference evidence="1 2" key="1">
    <citation type="submission" date="2019-01" db="EMBL/GenBank/DDBJ databases">
        <authorList>
            <person name="Chen W.-M."/>
        </authorList>
    </citation>
    <scope>NUCLEOTIDE SEQUENCE [LARGE SCALE GENOMIC DNA]</scope>
    <source>
        <strain evidence="1 2">BBQ-12</strain>
    </source>
</reference>
<evidence type="ECO:0000313" key="2">
    <source>
        <dbReference type="Proteomes" id="UP000285211"/>
    </source>
</evidence>
<organism evidence="1 2">
    <name type="scientific">Flavobacterium sufflavum</name>
    <dbReference type="NCBI Taxonomy" id="1921138"/>
    <lineage>
        <taxon>Bacteria</taxon>
        <taxon>Pseudomonadati</taxon>
        <taxon>Bacteroidota</taxon>
        <taxon>Flavobacteriia</taxon>
        <taxon>Flavobacteriales</taxon>
        <taxon>Flavobacteriaceae</taxon>
        <taxon>Flavobacterium</taxon>
    </lineage>
</organism>
<dbReference type="RefSeq" id="WP_164905476.1">
    <property type="nucleotide sequence ID" value="NZ_SACJ01000006.1"/>
</dbReference>
<keyword evidence="2" id="KW-1185">Reference proteome</keyword>
<evidence type="ECO:0000313" key="1">
    <source>
        <dbReference type="EMBL" id="RVT75386.1"/>
    </source>
</evidence>
<accession>A0A3S2WCK5</accession>
<dbReference type="EMBL" id="SACJ01000006">
    <property type="protein sequence ID" value="RVT75386.1"/>
    <property type="molecule type" value="Genomic_DNA"/>
</dbReference>
<dbReference type="Proteomes" id="UP000285211">
    <property type="component" value="Unassembled WGS sequence"/>
</dbReference>
<name>A0A3S2WCK5_9FLAO</name>
<protein>
    <submittedName>
        <fullName evidence="1">Uncharacterized protein</fullName>
    </submittedName>
</protein>
<comment type="caution">
    <text evidence="1">The sequence shown here is derived from an EMBL/GenBank/DDBJ whole genome shotgun (WGS) entry which is preliminary data.</text>
</comment>
<dbReference type="AlphaFoldDB" id="A0A3S2WCK5"/>
<gene>
    <name evidence="1" type="ORF">EOD40_11540</name>
</gene>